<organism evidence="1">
    <name type="scientific">Rhizophora mucronata</name>
    <name type="common">Asiatic mangrove</name>
    <dbReference type="NCBI Taxonomy" id="61149"/>
    <lineage>
        <taxon>Eukaryota</taxon>
        <taxon>Viridiplantae</taxon>
        <taxon>Streptophyta</taxon>
        <taxon>Embryophyta</taxon>
        <taxon>Tracheophyta</taxon>
        <taxon>Spermatophyta</taxon>
        <taxon>Magnoliopsida</taxon>
        <taxon>eudicotyledons</taxon>
        <taxon>Gunneridae</taxon>
        <taxon>Pentapetalae</taxon>
        <taxon>rosids</taxon>
        <taxon>fabids</taxon>
        <taxon>Malpighiales</taxon>
        <taxon>Rhizophoraceae</taxon>
        <taxon>Rhizophora</taxon>
    </lineage>
</organism>
<accession>A0A2P2N110</accession>
<dbReference type="EMBL" id="GGEC01055695">
    <property type="protein sequence ID" value="MBX36179.1"/>
    <property type="molecule type" value="Transcribed_RNA"/>
</dbReference>
<sequence>MQCVICWKMICVSQYGLVNDNVSHLLIHQGRAFKTNKNTQS</sequence>
<evidence type="ECO:0000313" key="1">
    <source>
        <dbReference type="EMBL" id="MBX36179.1"/>
    </source>
</evidence>
<protein>
    <submittedName>
        <fullName evidence="1">Uncharacterized protein</fullName>
    </submittedName>
</protein>
<name>A0A2P2N110_RHIMU</name>
<dbReference type="AlphaFoldDB" id="A0A2P2N110"/>
<proteinExistence type="predicted"/>
<reference evidence="1" key="1">
    <citation type="submission" date="2018-02" db="EMBL/GenBank/DDBJ databases">
        <title>Rhizophora mucronata_Transcriptome.</title>
        <authorList>
            <person name="Meera S.P."/>
            <person name="Sreeshan A."/>
            <person name="Augustine A."/>
        </authorList>
    </citation>
    <scope>NUCLEOTIDE SEQUENCE</scope>
    <source>
        <tissue evidence="1">Leaf</tissue>
    </source>
</reference>